<keyword evidence="1" id="KW-0812">Transmembrane</keyword>
<gene>
    <name evidence="3" type="ORF">QYE77_15015</name>
</gene>
<dbReference type="EMBL" id="JAUHMF010000010">
    <property type="protein sequence ID" value="MDT8899574.1"/>
    <property type="molecule type" value="Genomic_DNA"/>
</dbReference>
<dbReference type="InterPro" id="IPR019476">
    <property type="entry name" value="T4SS_TraD_DNA-bd"/>
</dbReference>
<keyword evidence="1" id="KW-1133">Transmembrane helix</keyword>
<evidence type="ECO:0000313" key="3">
    <source>
        <dbReference type="EMBL" id="MDT8899574.1"/>
    </source>
</evidence>
<dbReference type="Pfam" id="PF10412">
    <property type="entry name" value="TrwB_AAD_bind"/>
    <property type="match status" value="1"/>
</dbReference>
<dbReference type="RefSeq" id="WP_315626358.1">
    <property type="nucleotide sequence ID" value="NZ_JAUHMF010000010.1"/>
</dbReference>
<name>A0ABU3NRX0_9CHLR</name>
<dbReference type="CDD" id="cd01127">
    <property type="entry name" value="TrwB_TraG_TraD_VirD4"/>
    <property type="match status" value="1"/>
</dbReference>
<organism evidence="3 4">
    <name type="scientific">Thermanaerothrix solaris</name>
    <dbReference type="NCBI Taxonomy" id="3058434"/>
    <lineage>
        <taxon>Bacteria</taxon>
        <taxon>Bacillati</taxon>
        <taxon>Chloroflexota</taxon>
        <taxon>Anaerolineae</taxon>
        <taxon>Anaerolineales</taxon>
        <taxon>Anaerolineaceae</taxon>
        <taxon>Thermanaerothrix</taxon>
    </lineage>
</organism>
<dbReference type="GO" id="GO:0003677">
    <property type="term" value="F:DNA binding"/>
    <property type="evidence" value="ECO:0007669"/>
    <property type="project" value="UniProtKB-KW"/>
</dbReference>
<keyword evidence="4" id="KW-1185">Reference proteome</keyword>
<reference evidence="3 4" key="1">
    <citation type="submission" date="2023-07" db="EMBL/GenBank/DDBJ databases">
        <title>Novel species of Thermanaerothrix with wide hydrolytic capabilities.</title>
        <authorList>
            <person name="Zayulina K.S."/>
            <person name="Podosokorskaya O.A."/>
            <person name="Elcheninov A.G."/>
        </authorList>
    </citation>
    <scope>NUCLEOTIDE SEQUENCE [LARGE SCALE GENOMIC DNA]</scope>
    <source>
        <strain evidence="3 4">4228-RoL</strain>
        <plasmid evidence="3">p4228-RoL</plasmid>
    </source>
</reference>
<evidence type="ECO:0000259" key="2">
    <source>
        <dbReference type="Pfam" id="PF10412"/>
    </source>
</evidence>
<proteinExistence type="predicted"/>
<dbReference type="InterPro" id="IPR027417">
    <property type="entry name" value="P-loop_NTPase"/>
</dbReference>
<feature type="transmembrane region" description="Helical" evidence="1">
    <location>
        <begin position="196"/>
        <end position="217"/>
    </location>
</feature>
<dbReference type="SUPFAM" id="SSF52540">
    <property type="entry name" value="P-loop containing nucleoside triphosphate hydrolases"/>
    <property type="match status" value="1"/>
</dbReference>
<comment type="caution">
    <text evidence="3">The sequence shown here is derived from an EMBL/GenBank/DDBJ whole genome shotgun (WGS) entry which is preliminary data.</text>
</comment>
<accession>A0ABU3NRX0</accession>
<feature type="transmembrane region" description="Helical" evidence="1">
    <location>
        <begin position="223"/>
        <end position="241"/>
    </location>
</feature>
<evidence type="ECO:0000256" key="1">
    <source>
        <dbReference type="SAM" id="Phobius"/>
    </source>
</evidence>
<protein>
    <submittedName>
        <fullName evidence="3">Type IV secretion system DNA-binding domain-containing protein</fullName>
    </submittedName>
</protein>
<keyword evidence="1" id="KW-0472">Membrane</keyword>
<sequence length="824" mass="91306">MTPNLCLTCGSTYDETFPNCPYCNGLWHMWEMRLPSIPVERIRTQVADWLGHLTLPVVFELSADATHGFRLRFYAPPGQGEAATGTWASLVHQQARWEALGTHPPLQSGGFALVPSDLFPSIGTGEGDVMLALAGYLLDIARRTHQPAVLQIWLLDRHHRLQSELRALAAYAYGSSGGVDDDHPNLWNLRLRLNQIMAITGTLTAGTLAGGALAGWWPYPAAVLGTMAGGILTVIAGVNASQWMRYRSIPRELLLQRTREPLFATAIILYAASHNFNPLSGNAAWKPFSGTLWPQVRRYQFPLPASDLAALISPPESSEGTALWAPDTRQDVPFPPASPALLNAPFKVGYSAQNQAPIGIDPDGHGLIIGGSRTGKSSLVYQMLRNLVTRGENAPGIFLVDPHLGLADAFLQALDELPEPQRAYAVQRLRIITPDEPELIPLNLLAVPDYAWAGNAIIQIGRRIWEDYWGPRMQATLLGLFRLAHAWNLHNPSARMGLLHTVFLAFNPRWRHETAMQYLPPAERLGTMALDALLGQTTGESMNAAQQSWVTEVVSPVISKVMALELSPWLFASMHQDAFAPIERWIQERAWIILRLPTGIMGRESARLVASVVYNVFEAAYRQQTLTQPIPFWFIVDEAQEIGVGMRLESMLSEGAKFGARTFVLAQSLSMMRSIETMLPVVQSLLANTSTQVFFSPDPEDANLIRQTLSSEMRYGDVTPDLPSLHAWLRARIGGRWQPPTVIRVDPLVPVNHQRVRQLIRDVIAAHPNDYYSPDGWQERVTASLSQVVPPNMRSLLSQAFAAIQQSTSSISTPIDTSELYLWE</sequence>
<evidence type="ECO:0000313" key="4">
    <source>
        <dbReference type="Proteomes" id="UP001254165"/>
    </source>
</evidence>
<dbReference type="Proteomes" id="UP001254165">
    <property type="component" value="Unassembled WGS sequence"/>
</dbReference>
<keyword evidence="3" id="KW-0614">Plasmid</keyword>
<dbReference type="Gene3D" id="3.40.50.300">
    <property type="entry name" value="P-loop containing nucleotide triphosphate hydrolases"/>
    <property type="match status" value="2"/>
</dbReference>
<keyword evidence="3" id="KW-0238">DNA-binding</keyword>
<geneLocation type="plasmid" evidence="3">
    <name>p4228-RoL</name>
</geneLocation>
<feature type="domain" description="Type IV secretion system coupling protein TraD DNA-binding" evidence="2">
    <location>
        <begin position="530"/>
        <end position="709"/>
    </location>
</feature>